<keyword evidence="3" id="KW-1185">Reference proteome</keyword>
<dbReference type="Gene3D" id="3.40.50.720">
    <property type="entry name" value="NAD(P)-binding Rossmann-like Domain"/>
    <property type="match status" value="1"/>
</dbReference>
<dbReference type="CDD" id="cd05266">
    <property type="entry name" value="SDR_a4"/>
    <property type="match status" value="1"/>
</dbReference>
<dbReference type="Proteomes" id="UP000318801">
    <property type="component" value="Unassembled WGS sequence"/>
</dbReference>
<comment type="caution">
    <text evidence="2">The sequence shown here is derived from an EMBL/GenBank/DDBJ whole genome shotgun (WGS) entry which is preliminary data.</text>
</comment>
<gene>
    <name evidence="2" type="ORF">FJU08_05445</name>
</gene>
<dbReference type="InterPro" id="IPR036291">
    <property type="entry name" value="NAD(P)-bd_dom_sf"/>
</dbReference>
<evidence type="ECO:0000313" key="3">
    <source>
        <dbReference type="Proteomes" id="UP000318801"/>
    </source>
</evidence>
<dbReference type="RefSeq" id="WP_141147951.1">
    <property type="nucleotide sequence ID" value="NZ_VHLG01000002.1"/>
</dbReference>
<evidence type="ECO:0000313" key="2">
    <source>
        <dbReference type="EMBL" id="TPW32441.1"/>
    </source>
</evidence>
<dbReference type="OrthoDB" id="9808276at2"/>
<accession>A0A506UGB3</accession>
<organism evidence="2 3">
    <name type="scientific">Martelella alba</name>
    <dbReference type="NCBI Taxonomy" id="2590451"/>
    <lineage>
        <taxon>Bacteria</taxon>
        <taxon>Pseudomonadati</taxon>
        <taxon>Pseudomonadota</taxon>
        <taxon>Alphaproteobacteria</taxon>
        <taxon>Hyphomicrobiales</taxon>
        <taxon>Aurantimonadaceae</taxon>
        <taxon>Martelella</taxon>
    </lineage>
</organism>
<protein>
    <submittedName>
        <fullName evidence="2">SDR family oxidoreductase</fullName>
    </submittedName>
</protein>
<sequence>MHLMIFGAGYSGKEIGRALAPNATQVAGTIRSANKAGELADCGMEAFIFDGETMDPALRHKLRSVTHIVQTIPPGDNGDPLLRAARGATRQDFPSLQWIGYLSTIGVYGDHKGAWIDETAQCRPTSLRSQLRYETERAWLQAGANHCIPVAIMRLSGIYGPGRNVFLKLQDGTSKRVIKKGQIFNRVRVEDVGFSTAFLAEHGFGGVFNITDDEPAPPQDVIVEAARLMGIDPPPEIAFEDAEMSEMARSFWGDSKRVSNKKICDLGYEFEFPNYRQSLKQMWELQRHTA</sequence>
<name>A0A506UGB3_9HYPH</name>
<reference evidence="2 3" key="1">
    <citation type="submission" date="2019-06" db="EMBL/GenBank/DDBJ databases">
        <authorList>
            <person name="Li M."/>
        </authorList>
    </citation>
    <scope>NUCLEOTIDE SEQUENCE [LARGE SCALE GENOMIC DNA]</scope>
    <source>
        <strain evidence="2 3">BGMRC2036</strain>
    </source>
</reference>
<proteinExistence type="predicted"/>
<keyword evidence="1" id="KW-0520">NAD</keyword>
<dbReference type="EMBL" id="VHLG01000002">
    <property type="protein sequence ID" value="TPW32441.1"/>
    <property type="molecule type" value="Genomic_DNA"/>
</dbReference>
<dbReference type="SUPFAM" id="SSF51735">
    <property type="entry name" value="NAD(P)-binding Rossmann-fold domains"/>
    <property type="match status" value="1"/>
</dbReference>
<dbReference type="PANTHER" id="PTHR43574">
    <property type="entry name" value="EPIMERASE-RELATED"/>
    <property type="match status" value="1"/>
</dbReference>
<dbReference type="AlphaFoldDB" id="A0A506UGB3"/>
<evidence type="ECO:0000256" key="1">
    <source>
        <dbReference type="ARBA" id="ARBA00023027"/>
    </source>
</evidence>